<evidence type="ECO:0000313" key="3">
    <source>
        <dbReference type="Proteomes" id="UP001497623"/>
    </source>
</evidence>
<gene>
    <name evidence="2" type="ORF">MNOR_LOCUS1623</name>
</gene>
<accession>A0AAV2PMP5</accession>
<keyword evidence="1" id="KW-0732">Signal</keyword>
<organism evidence="2 3">
    <name type="scientific">Meganyctiphanes norvegica</name>
    <name type="common">Northern krill</name>
    <name type="synonym">Thysanopoda norvegica</name>
    <dbReference type="NCBI Taxonomy" id="48144"/>
    <lineage>
        <taxon>Eukaryota</taxon>
        <taxon>Metazoa</taxon>
        <taxon>Ecdysozoa</taxon>
        <taxon>Arthropoda</taxon>
        <taxon>Crustacea</taxon>
        <taxon>Multicrustacea</taxon>
        <taxon>Malacostraca</taxon>
        <taxon>Eumalacostraca</taxon>
        <taxon>Eucarida</taxon>
        <taxon>Euphausiacea</taxon>
        <taxon>Euphausiidae</taxon>
        <taxon>Meganyctiphanes</taxon>
    </lineage>
</organism>
<keyword evidence="3" id="KW-1185">Reference proteome</keyword>
<reference evidence="2 3" key="1">
    <citation type="submission" date="2024-05" db="EMBL/GenBank/DDBJ databases">
        <authorList>
            <person name="Wallberg A."/>
        </authorList>
    </citation>
    <scope>NUCLEOTIDE SEQUENCE [LARGE SCALE GENOMIC DNA]</scope>
</reference>
<dbReference type="AlphaFoldDB" id="A0AAV2PMP5"/>
<feature type="non-terminal residue" evidence="2">
    <location>
        <position position="1"/>
    </location>
</feature>
<proteinExistence type="predicted"/>
<evidence type="ECO:0000256" key="1">
    <source>
        <dbReference type="SAM" id="SignalP"/>
    </source>
</evidence>
<name>A0AAV2PMP5_MEGNR</name>
<feature type="chain" id="PRO_5043562020" evidence="1">
    <location>
        <begin position="18"/>
        <end position="130"/>
    </location>
</feature>
<dbReference type="Proteomes" id="UP001497623">
    <property type="component" value="Unassembled WGS sequence"/>
</dbReference>
<sequence>QYVFLLVGVFSLHSILAEDDEEPQVVDIKSPQSLKELGASPVMFHHEEDLYLDVPIEFQDQWLELIKNMDKDKIPQVDVTGMKDRLGLFLSKKGVNVMSSEDVDRHHESMQAELLVRGSPLQFFHENMEE</sequence>
<feature type="signal peptide" evidence="1">
    <location>
        <begin position="1"/>
        <end position="17"/>
    </location>
</feature>
<dbReference type="EMBL" id="CAXKWB010000441">
    <property type="protein sequence ID" value="CAL4060868.1"/>
    <property type="molecule type" value="Genomic_DNA"/>
</dbReference>
<feature type="non-terminal residue" evidence="2">
    <location>
        <position position="130"/>
    </location>
</feature>
<evidence type="ECO:0000313" key="2">
    <source>
        <dbReference type="EMBL" id="CAL4060868.1"/>
    </source>
</evidence>
<protein>
    <submittedName>
        <fullName evidence="2">Uncharacterized protein</fullName>
    </submittedName>
</protein>
<comment type="caution">
    <text evidence="2">The sequence shown here is derived from an EMBL/GenBank/DDBJ whole genome shotgun (WGS) entry which is preliminary data.</text>
</comment>